<dbReference type="InterPro" id="IPR013320">
    <property type="entry name" value="ConA-like_dom_sf"/>
</dbReference>
<dbReference type="SUPFAM" id="SSF52047">
    <property type="entry name" value="RNI-like"/>
    <property type="match status" value="1"/>
</dbReference>
<dbReference type="Pfam" id="PF05729">
    <property type="entry name" value="NACHT"/>
    <property type="match status" value="1"/>
</dbReference>
<sequence>MTKGVAGIGKTILVQKFILDWADGIAIQNVDFIFPLSFRELNLVMSDQFSFDRLLTELYPELKELEDSENYQDCQVVFIFDGLDESRIPLNFQPKMWVSDVKQTSSVSALVRSLIQGTLFPSALIWVTSRPAAASQIPLQKINLMTEVQGFSNPQKEEYFRKRISDESRAKTIISHIKASKSLHIMCHIPVFCWIAAMVLQQMLEQDNNQEIPKTLTEMFIHFLLIQTARTDQKYHAQNKTDVIKPLASQKKHILKLSELAFKNLENGNVMFYEEDLREYGIDISDTVYSGMCTEIFKEESLFHQKKVYCFVHLSIQEFLAALHIFVSYTRQMETMGTFFCLEEALKWAVTKVLESSNGHLDLFLRFLLGISLERNQSLLQGLLNRTHSSSASIQRMCQYIKELNNEDLSPERYISLLQCLFEMHDHSMHKEIQQYLKAPRGSKQKLSPAHCSALAHMLLMSDEVLDEFDLKQYNTSDEGRRRLLPAVGIFRKALLNACKINKISCNTVKRSLQSANSMIELDLSHNDLGQCGVHTLAAGLTSPYCKLQILRSVDYVELPISHMFTGPYMFSLLLFLRLDDCNLSEETCMTVASVLHSASSLIELDLSNNDLGDSGVQLLSTGLCNPNCKLQTLRLSACLISVKSCDFLASSLTSNPHHLKELDLSYNHPGQSGTKRLSEFLKDPHCKLETIKYVHRQLYLTNFSFCLDAFELTLDPNTAGSLLSLDEGNRAAKYFSDKLPYPDHPDRFDWGDQVLCRESQQLLCQT</sequence>
<dbReference type="InterPro" id="IPR027417">
    <property type="entry name" value="P-loop_NTPase"/>
</dbReference>
<evidence type="ECO:0000313" key="8">
    <source>
        <dbReference type="EMBL" id="KAL2096365.1"/>
    </source>
</evidence>
<protein>
    <recommendedName>
        <fullName evidence="7">NACHT domain-containing protein</fullName>
    </recommendedName>
</protein>
<dbReference type="GO" id="GO:0005737">
    <property type="term" value="C:cytoplasm"/>
    <property type="evidence" value="ECO:0007669"/>
    <property type="project" value="UniProtKB-SubCell"/>
</dbReference>
<dbReference type="Gene3D" id="3.80.10.10">
    <property type="entry name" value="Ribonuclease Inhibitor"/>
    <property type="match status" value="2"/>
</dbReference>
<dbReference type="SMART" id="SM00589">
    <property type="entry name" value="PRY"/>
    <property type="match status" value="1"/>
</dbReference>
<dbReference type="GO" id="GO:0005524">
    <property type="term" value="F:ATP binding"/>
    <property type="evidence" value="ECO:0007669"/>
    <property type="project" value="UniProtKB-KW"/>
</dbReference>
<keyword evidence="6" id="KW-0067">ATP-binding</keyword>
<reference evidence="8 9" key="1">
    <citation type="submission" date="2024-09" db="EMBL/GenBank/DDBJ databases">
        <title>A chromosome-level genome assembly of Gray's grenadier anchovy, Coilia grayii.</title>
        <authorList>
            <person name="Fu Z."/>
        </authorList>
    </citation>
    <scope>NUCLEOTIDE SEQUENCE [LARGE SCALE GENOMIC DNA]</scope>
    <source>
        <strain evidence="8">G4</strain>
        <tissue evidence="8">Muscle</tissue>
    </source>
</reference>
<comment type="subcellular location">
    <subcellularLocation>
        <location evidence="1">Cytoplasm</location>
    </subcellularLocation>
</comment>
<keyword evidence="5" id="KW-0547">Nucleotide-binding</keyword>
<evidence type="ECO:0000256" key="5">
    <source>
        <dbReference type="ARBA" id="ARBA00022741"/>
    </source>
</evidence>
<dbReference type="SMART" id="SM00368">
    <property type="entry name" value="LRR_RI"/>
    <property type="match status" value="5"/>
</dbReference>
<evidence type="ECO:0000256" key="3">
    <source>
        <dbReference type="ARBA" id="ARBA00022614"/>
    </source>
</evidence>
<evidence type="ECO:0000259" key="7">
    <source>
        <dbReference type="PROSITE" id="PS50837"/>
    </source>
</evidence>
<gene>
    <name evidence="8" type="ORF">ACEWY4_008513</name>
</gene>
<dbReference type="Pfam" id="PF13516">
    <property type="entry name" value="LRR_6"/>
    <property type="match status" value="2"/>
</dbReference>
<dbReference type="Pfam" id="PF13765">
    <property type="entry name" value="PRY"/>
    <property type="match status" value="1"/>
</dbReference>
<dbReference type="PANTHER" id="PTHR24106">
    <property type="entry name" value="NACHT, LRR AND CARD DOMAINS-CONTAINING"/>
    <property type="match status" value="1"/>
</dbReference>
<dbReference type="InterPro" id="IPR001611">
    <property type="entry name" value="Leu-rich_rpt"/>
</dbReference>
<comment type="caution">
    <text evidence="8">The sequence shown here is derived from an EMBL/GenBank/DDBJ whole genome shotgun (WGS) entry which is preliminary data.</text>
</comment>
<keyword evidence="4" id="KW-0677">Repeat</keyword>
<evidence type="ECO:0000256" key="6">
    <source>
        <dbReference type="ARBA" id="ARBA00022840"/>
    </source>
</evidence>
<accession>A0ABD1KB64</accession>
<dbReference type="Pfam" id="PF17776">
    <property type="entry name" value="NLRC4_HD2"/>
    <property type="match status" value="1"/>
</dbReference>
<dbReference type="Proteomes" id="UP001591681">
    <property type="component" value="Unassembled WGS sequence"/>
</dbReference>
<evidence type="ECO:0000256" key="2">
    <source>
        <dbReference type="ARBA" id="ARBA00022490"/>
    </source>
</evidence>
<dbReference type="EMBL" id="JBHFQA010000007">
    <property type="protein sequence ID" value="KAL2096365.1"/>
    <property type="molecule type" value="Genomic_DNA"/>
</dbReference>
<feature type="domain" description="NACHT" evidence="7">
    <location>
        <begin position="1"/>
        <end position="133"/>
    </location>
</feature>
<dbReference type="PROSITE" id="PS50837">
    <property type="entry name" value="NACHT"/>
    <property type="match status" value="1"/>
</dbReference>
<evidence type="ECO:0000256" key="4">
    <source>
        <dbReference type="ARBA" id="ARBA00022737"/>
    </source>
</evidence>
<evidence type="ECO:0000313" key="9">
    <source>
        <dbReference type="Proteomes" id="UP001591681"/>
    </source>
</evidence>
<dbReference type="Gene3D" id="2.60.120.920">
    <property type="match status" value="1"/>
</dbReference>
<dbReference type="InterPro" id="IPR006574">
    <property type="entry name" value="PRY"/>
</dbReference>
<dbReference type="InterPro" id="IPR007111">
    <property type="entry name" value="NACHT_NTPase"/>
</dbReference>
<keyword evidence="2" id="KW-0963">Cytoplasm</keyword>
<dbReference type="InterPro" id="IPR051261">
    <property type="entry name" value="NLR"/>
</dbReference>
<evidence type="ECO:0000256" key="1">
    <source>
        <dbReference type="ARBA" id="ARBA00004496"/>
    </source>
</evidence>
<proteinExistence type="predicted"/>
<dbReference type="Pfam" id="PF17779">
    <property type="entry name" value="WHD_NOD2"/>
    <property type="match status" value="1"/>
</dbReference>
<dbReference type="InterPro" id="IPR041075">
    <property type="entry name" value="NOD1/2_WH"/>
</dbReference>
<keyword evidence="3" id="KW-0433">Leucine-rich repeat</keyword>
<organism evidence="8 9">
    <name type="scientific">Coilia grayii</name>
    <name type="common">Gray's grenadier anchovy</name>
    <dbReference type="NCBI Taxonomy" id="363190"/>
    <lineage>
        <taxon>Eukaryota</taxon>
        <taxon>Metazoa</taxon>
        <taxon>Chordata</taxon>
        <taxon>Craniata</taxon>
        <taxon>Vertebrata</taxon>
        <taxon>Euteleostomi</taxon>
        <taxon>Actinopterygii</taxon>
        <taxon>Neopterygii</taxon>
        <taxon>Teleostei</taxon>
        <taxon>Clupei</taxon>
        <taxon>Clupeiformes</taxon>
        <taxon>Clupeoidei</taxon>
        <taxon>Engraulidae</taxon>
        <taxon>Coilinae</taxon>
        <taxon>Coilia</taxon>
    </lineage>
</organism>
<dbReference type="InterPro" id="IPR043136">
    <property type="entry name" value="B30.2/SPRY_sf"/>
</dbReference>
<dbReference type="InterPro" id="IPR041267">
    <property type="entry name" value="NLRP_HD2"/>
</dbReference>
<keyword evidence="9" id="KW-1185">Reference proteome</keyword>
<dbReference type="InterPro" id="IPR032675">
    <property type="entry name" value="LRR_dom_sf"/>
</dbReference>
<dbReference type="SUPFAM" id="SSF49899">
    <property type="entry name" value="Concanavalin A-like lectins/glucanases"/>
    <property type="match status" value="1"/>
</dbReference>
<dbReference type="Gene3D" id="3.40.50.300">
    <property type="entry name" value="P-loop containing nucleotide triphosphate hydrolases"/>
    <property type="match status" value="1"/>
</dbReference>
<dbReference type="AlphaFoldDB" id="A0ABD1KB64"/>
<name>A0ABD1KB64_9TELE</name>